<organism evidence="1 2">
    <name type="scientific">Rhodococcus gannanensis</name>
    <dbReference type="NCBI Taxonomy" id="1960308"/>
    <lineage>
        <taxon>Bacteria</taxon>
        <taxon>Bacillati</taxon>
        <taxon>Actinomycetota</taxon>
        <taxon>Actinomycetes</taxon>
        <taxon>Mycobacteriales</taxon>
        <taxon>Nocardiaceae</taxon>
        <taxon>Rhodococcus</taxon>
    </lineage>
</organism>
<name>A0ABW4P302_9NOCA</name>
<dbReference type="InterPro" id="IPR023393">
    <property type="entry name" value="START-like_dom_sf"/>
</dbReference>
<keyword evidence="2" id="KW-1185">Reference proteome</keyword>
<accession>A0ABW4P302</accession>
<evidence type="ECO:0000313" key="1">
    <source>
        <dbReference type="EMBL" id="MFD1812796.1"/>
    </source>
</evidence>
<dbReference type="Proteomes" id="UP001597286">
    <property type="component" value="Unassembled WGS sequence"/>
</dbReference>
<proteinExistence type="predicted"/>
<protein>
    <recommendedName>
        <fullName evidence="3">SRPBCC family protein</fullName>
    </recommendedName>
</protein>
<sequence>MGTVTRTIDLPIAADAACALARKPELFAFVVGPILAVRSLRLPDLVAPGARISGRLWWFGVLPAWTHHITLLELSDTEIRTREQGGLVRTWNHHLTFVPTGERSCRYTDEIEIDDGWRGVLVRPVAHLLFRHRHRRWRTLAGLLA</sequence>
<evidence type="ECO:0008006" key="3">
    <source>
        <dbReference type="Google" id="ProtNLM"/>
    </source>
</evidence>
<dbReference type="Gene3D" id="3.30.530.20">
    <property type="match status" value="1"/>
</dbReference>
<gene>
    <name evidence="1" type="ORF">ACFSJG_11270</name>
</gene>
<evidence type="ECO:0000313" key="2">
    <source>
        <dbReference type="Proteomes" id="UP001597286"/>
    </source>
</evidence>
<dbReference type="EMBL" id="JBHUFB010000010">
    <property type="protein sequence ID" value="MFD1812796.1"/>
    <property type="molecule type" value="Genomic_DNA"/>
</dbReference>
<dbReference type="SUPFAM" id="SSF55961">
    <property type="entry name" value="Bet v1-like"/>
    <property type="match status" value="1"/>
</dbReference>
<dbReference type="RefSeq" id="WP_378485325.1">
    <property type="nucleotide sequence ID" value="NZ_JBHUFB010000010.1"/>
</dbReference>
<reference evidence="2" key="1">
    <citation type="journal article" date="2019" name="Int. J. Syst. Evol. Microbiol.">
        <title>The Global Catalogue of Microorganisms (GCM) 10K type strain sequencing project: providing services to taxonomists for standard genome sequencing and annotation.</title>
        <authorList>
            <consortium name="The Broad Institute Genomics Platform"/>
            <consortium name="The Broad Institute Genome Sequencing Center for Infectious Disease"/>
            <person name="Wu L."/>
            <person name="Ma J."/>
        </authorList>
    </citation>
    <scope>NUCLEOTIDE SEQUENCE [LARGE SCALE GENOMIC DNA]</scope>
    <source>
        <strain evidence="2">DT72</strain>
    </source>
</reference>
<comment type="caution">
    <text evidence="1">The sequence shown here is derived from an EMBL/GenBank/DDBJ whole genome shotgun (WGS) entry which is preliminary data.</text>
</comment>